<evidence type="ECO:0000256" key="6">
    <source>
        <dbReference type="ARBA" id="ARBA00022842"/>
    </source>
</evidence>
<evidence type="ECO:0000313" key="12">
    <source>
        <dbReference type="Proteomes" id="UP000585474"/>
    </source>
</evidence>
<keyword evidence="6" id="KW-0460">Magnesium</keyword>
<dbReference type="PROSITE" id="PS51746">
    <property type="entry name" value="PPM_2"/>
    <property type="match status" value="1"/>
</dbReference>
<protein>
    <recommendedName>
        <fullName evidence="3">protein-serine/threonine phosphatase</fullName>
        <ecNumber evidence="3">3.1.3.16</ecNumber>
    </recommendedName>
</protein>
<dbReference type="Gene3D" id="3.60.40.10">
    <property type="entry name" value="PPM-type phosphatase domain"/>
    <property type="match status" value="1"/>
</dbReference>
<reference evidence="11 12" key="1">
    <citation type="submission" date="2019-07" db="EMBL/GenBank/DDBJ databases">
        <title>De Novo Assembly of kiwifruit Actinidia rufa.</title>
        <authorList>
            <person name="Sugita-Konishi S."/>
            <person name="Sato K."/>
            <person name="Mori E."/>
            <person name="Abe Y."/>
            <person name="Kisaki G."/>
            <person name="Hamano K."/>
            <person name="Suezawa K."/>
            <person name="Otani M."/>
            <person name="Fukuda T."/>
            <person name="Manabe T."/>
            <person name="Gomi K."/>
            <person name="Tabuchi M."/>
            <person name="Akimitsu K."/>
            <person name="Kataoka I."/>
        </authorList>
    </citation>
    <scope>NUCLEOTIDE SEQUENCE [LARGE SCALE GENOMIC DNA]</scope>
    <source>
        <strain evidence="12">cv. Fuchu</strain>
    </source>
</reference>
<name>A0A7J0EEJ4_9ERIC</name>
<sequence length="427" mass="46297">MALSGPQLQRFITNRIDSNFNHRTTNKKSIVVKGRGSRCCSAIAIDSPSSMSAGVAGIRWGSTQLQGAREEMEDDVVIVPSDDPGGFSYAAVFDGHAGFSSVKFLREELYKECVMALQGGALLDESGEEVESGSTATVMFTGNERIFIAHVGDSCVVLSRSGKTEVLTNPHRPYGSNRVSLQEIRRISKAGGWVCLFLFTIPFLNLLHVSIQEGNSSADGSRITSLPVTMETCLMFLKDILVVACWEYTDSENINSDIGSYLGSPKSCLGESCLGRELLQHWETNGSNLGNSSLKLSQYSTPSIQLSGDLVTATPDIFQIPLGPDAEFILLASDGLWDYMNSSDAVNFVSNQLRQHGDVQLACEALGQAALDRRSQDNVSIVIADLGRTDWQSLPVKQANFVYELGQAFATIGIVSLGIWMSSMFSL</sequence>
<dbReference type="AlphaFoldDB" id="A0A7J0EEJ4"/>
<dbReference type="InterPro" id="IPR001932">
    <property type="entry name" value="PPM-type_phosphatase-like_dom"/>
</dbReference>
<evidence type="ECO:0000256" key="7">
    <source>
        <dbReference type="ARBA" id="ARBA00022912"/>
    </source>
</evidence>
<dbReference type="InterPro" id="IPR000222">
    <property type="entry name" value="PP2C_BS"/>
</dbReference>
<keyword evidence="5 9" id="KW-0378">Hydrolase</keyword>
<keyword evidence="12" id="KW-1185">Reference proteome</keyword>
<dbReference type="GO" id="GO:0004722">
    <property type="term" value="F:protein serine/threonine phosphatase activity"/>
    <property type="evidence" value="ECO:0007669"/>
    <property type="project" value="UniProtKB-EC"/>
</dbReference>
<evidence type="ECO:0000313" key="11">
    <source>
        <dbReference type="EMBL" id="GFY84057.1"/>
    </source>
</evidence>
<dbReference type="OrthoDB" id="10264738at2759"/>
<dbReference type="InterPro" id="IPR015655">
    <property type="entry name" value="PP2C"/>
</dbReference>
<keyword evidence="8" id="KW-0464">Manganese</keyword>
<feature type="domain" description="PPM-type phosphatase" evidence="10">
    <location>
        <begin position="59"/>
        <end position="386"/>
    </location>
</feature>
<dbReference type="PANTHER" id="PTHR13832">
    <property type="entry name" value="PROTEIN PHOSPHATASE 2C"/>
    <property type="match status" value="1"/>
</dbReference>
<evidence type="ECO:0000256" key="5">
    <source>
        <dbReference type="ARBA" id="ARBA00022801"/>
    </source>
</evidence>
<comment type="similarity">
    <text evidence="9">Belongs to the PP2C family.</text>
</comment>
<proteinExistence type="inferred from homology"/>
<dbReference type="EC" id="3.1.3.16" evidence="3"/>
<dbReference type="SMART" id="SM00332">
    <property type="entry name" value="PP2Cc"/>
    <property type="match status" value="1"/>
</dbReference>
<accession>A0A7J0EEJ4</accession>
<comment type="cofactor">
    <cofactor evidence="1">
        <name>Mn(2+)</name>
        <dbReference type="ChEBI" id="CHEBI:29035"/>
    </cofactor>
</comment>
<gene>
    <name evidence="11" type="ORF">Acr_03g0008310</name>
</gene>
<evidence type="ECO:0000256" key="2">
    <source>
        <dbReference type="ARBA" id="ARBA00001946"/>
    </source>
</evidence>
<keyword evidence="7 9" id="KW-0904">Protein phosphatase</keyword>
<dbReference type="CDD" id="cd00143">
    <property type="entry name" value="PP2Cc"/>
    <property type="match status" value="1"/>
</dbReference>
<evidence type="ECO:0000259" key="10">
    <source>
        <dbReference type="PROSITE" id="PS51746"/>
    </source>
</evidence>
<keyword evidence="4" id="KW-0479">Metal-binding</keyword>
<dbReference type="InterPro" id="IPR036457">
    <property type="entry name" value="PPM-type-like_dom_sf"/>
</dbReference>
<dbReference type="Proteomes" id="UP000585474">
    <property type="component" value="Unassembled WGS sequence"/>
</dbReference>
<dbReference type="EMBL" id="BJWL01000003">
    <property type="protein sequence ID" value="GFY84057.1"/>
    <property type="molecule type" value="Genomic_DNA"/>
</dbReference>
<organism evidence="11 12">
    <name type="scientific">Actinidia rufa</name>
    <dbReference type="NCBI Taxonomy" id="165716"/>
    <lineage>
        <taxon>Eukaryota</taxon>
        <taxon>Viridiplantae</taxon>
        <taxon>Streptophyta</taxon>
        <taxon>Embryophyta</taxon>
        <taxon>Tracheophyta</taxon>
        <taxon>Spermatophyta</taxon>
        <taxon>Magnoliopsida</taxon>
        <taxon>eudicotyledons</taxon>
        <taxon>Gunneridae</taxon>
        <taxon>Pentapetalae</taxon>
        <taxon>asterids</taxon>
        <taxon>Ericales</taxon>
        <taxon>Actinidiaceae</taxon>
        <taxon>Actinidia</taxon>
    </lineage>
</organism>
<evidence type="ECO:0000256" key="8">
    <source>
        <dbReference type="ARBA" id="ARBA00023211"/>
    </source>
</evidence>
<comment type="cofactor">
    <cofactor evidence="2">
        <name>Mg(2+)</name>
        <dbReference type="ChEBI" id="CHEBI:18420"/>
    </cofactor>
</comment>
<dbReference type="GO" id="GO:0046872">
    <property type="term" value="F:metal ion binding"/>
    <property type="evidence" value="ECO:0007669"/>
    <property type="project" value="UniProtKB-KW"/>
</dbReference>
<evidence type="ECO:0000256" key="3">
    <source>
        <dbReference type="ARBA" id="ARBA00013081"/>
    </source>
</evidence>
<dbReference type="Pfam" id="PF00481">
    <property type="entry name" value="PP2C"/>
    <property type="match status" value="2"/>
</dbReference>
<evidence type="ECO:0000256" key="4">
    <source>
        <dbReference type="ARBA" id="ARBA00022723"/>
    </source>
</evidence>
<dbReference type="SUPFAM" id="SSF81606">
    <property type="entry name" value="PP2C-like"/>
    <property type="match status" value="1"/>
</dbReference>
<evidence type="ECO:0000256" key="1">
    <source>
        <dbReference type="ARBA" id="ARBA00001936"/>
    </source>
</evidence>
<dbReference type="PROSITE" id="PS01032">
    <property type="entry name" value="PPM_1"/>
    <property type="match status" value="1"/>
</dbReference>
<comment type="caution">
    <text evidence="11">The sequence shown here is derived from an EMBL/GenBank/DDBJ whole genome shotgun (WGS) entry which is preliminary data.</text>
</comment>
<dbReference type="PANTHER" id="PTHR13832:SF589">
    <property type="entry name" value="[PYRUVATE DEHYDROGENASE [ACETYL-TRANSFERRING]]-PHOSPHATASE 2, MITOCHONDRIAL"/>
    <property type="match status" value="1"/>
</dbReference>
<evidence type="ECO:0000256" key="9">
    <source>
        <dbReference type="RuleBase" id="RU003465"/>
    </source>
</evidence>